<dbReference type="Proteomes" id="UP000694287">
    <property type="component" value="Unassembled WGS sequence"/>
</dbReference>
<feature type="region of interest" description="Disordered" evidence="6">
    <location>
        <begin position="75"/>
        <end position="111"/>
    </location>
</feature>
<keyword evidence="2" id="KW-0444">Lipid biosynthesis</keyword>
<dbReference type="EMBL" id="JADQDK010000001">
    <property type="protein sequence ID" value="MBW0135791.1"/>
    <property type="molecule type" value="Genomic_DNA"/>
</dbReference>
<evidence type="ECO:0000256" key="1">
    <source>
        <dbReference type="ARBA" id="ARBA00005189"/>
    </source>
</evidence>
<feature type="transmembrane region" description="Helical" evidence="7">
    <location>
        <begin position="19"/>
        <end position="40"/>
    </location>
</feature>
<keyword evidence="4" id="KW-0443">Lipid metabolism</keyword>
<feature type="domain" description="Phospholipid/glycerol acyltransferase" evidence="8">
    <location>
        <begin position="120"/>
        <end position="232"/>
    </location>
</feature>
<evidence type="ECO:0000256" key="3">
    <source>
        <dbReference type="ARBA" id="ARBA00022679"/>
    </source>
</evidence>
<proteinExistence type="predicted"/>
<organism evidence="9 10">
    <name type="scientific">Pseudonocardia abyssalis</name>
    <dbReference type="NCBI Taxonomy" id="2792008"/>
    <lineage>
        <taxon>Bacteria</taxon>
        <taxon>Bacillati</taxon>
        <taxon>Actinomycetota</taxon>
        <taxon>Actinomycetes</taxon>
        <taxon>Pseudonocardiales</taxon>
        <taxon>Pseudonocardiaceae</taxon>
        <taxon>Pseudonocardia</taxon>
    </lineage>
</organism>
<dbReference type="RefSeq" id="WP_218616153.1">
    <property type="nucleotide sequence ID" value="NZ_JADQDK010000001.1"/>
</dbReference>
<name>A0ABS6UV05_9PSEU</name>
<accession>A0ABS6UV05</accession>
<evidence type="ECO:0000256" key="2">
    <source>
        <dbReference type="ARBA" id="ARBA00022516"/>
    </source>
</evidence>
<comment type="caution">
    <text evidence="9">The sequence shown here is derived from an EMBL/GenBank/DDBJ whole genome shotgun (WGS) entry which is preliminary data.</text>
</comment>
<evidence type="ECO:0000313" key="9">
    <source>
        <dbReference type="EMBL" id="MBW0135791.1"/>
    </source>
</evidence>
<keyword evidence="7" id="KW-1133">Transmembrane helix</keyword>
<protein>
    <submittedName>
        <fullName evidence="9">1-acyl-sn-glycerol-3-phosphate acyltransferase</fullName>
    </submittedName>
</protein>
<reference evidence="9 10" key="1">
    <citation type="submission" date="2020-11" db="EMBL/GenBank/DDBJ databases">
        <title>Pseudonocardia abyssalis sp. nov. and Pseudonocardia oceani sp. nov., description and phylogenomic analysis of two novel actinomycetes isolated from the deep Southern Ocean.</title>
        <authorList>
            <person name="Parra J."/>
        </authorList>
    </citation>
    <scope>NUCLEOTIDE SEQUENCE [LARGE SCALE GENOMIC DNA]</scope>
    <source>
        <strain evidence="9 10">KRD-168</strain>
    </source>
</reference>
<dbReference type="InterPro" id="IPR002123">
    <property type="entry name" value="Plipid/glycerol_acylTrfase"/>
</dbReference>
<dbReference type="SMART" id="SM00563">
    <property type="entry name" value="PlsC"/>
    <property type="match status" value="1"/>
</dbReference>
<dbReference type="GO" id="GO:0016746">
    <property type="term" value="F:acyltransferase activity"/>
    <property type="evidence" value="ECO:0007669"/>
    <property type="project" value="UniProtKB-KW"/>
</dbReference>
<evidence type="ECO:0000313" key="10">
    <source>
        <dbReference type="Proteomes" id="UP000694287"/>
    </source>
</evidence>
<keyword evidence="3" id="KW-0808">Transferase</keyword>
<evidence type="ECO:0000256" key="7">
    <source>
        <dbReference type="SAM" id="Phobius"/>
    </source>
</evidence>
<evidence type="ECO:0000259" key="8">
    <source>
        <dbReference type="SMART" id="SM00563"/>
    </source>
</evidence>
<comment type="pathway">
    <text evidence="1">Lipid metabolism.</text>
</comment>
<sequence>MCTPSCLPPVDEFVGRLRFAVRLTALVAVLVGAVTGVGVLRGRARGAWLRACAAGALRAAGVRLVVTGGRRLEGSARRRDPRAGRARLAGGGAATRGRGNSDSRAGNQRLAGPGTATRGVLVVANHLSWIDVLALFATGPVRLQAKCEVRDWPVIGALAARTGALFVDRAGLRDLPRTVSGTADALRDGAVVGVFPEGTTWCGAAGGTFRRAAFQAAIDARVPVRPVAFVVRRPDGVPTSVGAFVGDQTLWDSLCRVLRTPVLTCEMTVLPDLDPTGADRRTLAASAAAAVGSVTGVAHHPAPAGRRRVPVAA</sequence>
<keyword evidence="7" id="KW-0472">Membrane</keyword>
<gene>
    <name evidence="9" type="ORF">I4I81_16220</name>
</gene>
<evidence type="ECO:0000256" key="6">
    <source>
        <dbReference type="SAM" id="MobiDB-lite"/>
    </source>
</evidence>
<keyword evidence="5 9" id="KW-0012">Acyltransferase</keyword>
<dbReference type="PANTHER" id="PTHR10434">
    <property type="entry name" value="1-ACYL-SN-GLYCEROL-3-PHOSPHATE ACYLTRANSFERASE"/>
    <property type="match status" value="1"/>
</dbReference>
<evidence type="ECO:0000256" key="5">
    <source>
        <dbReference type="ARBA" id="ARBA00023315"/>
    </source>
</evidence>
<dbReference type="Pfam" id="PF01553">
    <property type="entry name" value="Acyltransferase"/>
    <property type="match status" value="1"/>
</dbReference>
<dbReference type="CDD" id="cd07989">
    <property type="entry name" value="LPLAT_AGPAT-like"/>
    <property type="match status" value="1"/>
</dbReference>
<keyword evidence="10" id="KW-1185">Reference proteome</keyword>
<dbReference type="PANTHER" id="PTHR10434:SF64">
    <property type="entry name" value="1-ACYL-SN-GLYCEROL-3-PHOSPHATE ACYLTRANSFERASE-RELATED"/>
    <property type="match status" value="1"/>
</dbReference>
<evidence type="ECO:0000256" key="4">
    <source>
        <dbReference type="ARBA" id="ARBA00023098"/>
    </source>
</evidence>
<keyword evidence="7" id="KW-0812">Transmembrane</keyword>